<organism evidence="2 3">
    <name type="scientific">Ceratodon purpureus</name>
    <name type="common">Fire moss</name>
    <name type="synonym">Dicranum purpureum</name>
    <dbReference type="NCBI Taxonomy" id="3225"/>
    <lineage>
        <taxon>Eukaryota</taxon>
        <taxon>Viridiplantae</taxon>
        <taxon>Streptophyta</taxon>
        <taxon>Embryophyta</taxon>
        <taxon>Bryophyta</taxon>
        <taxon>Bryophytina</taxon>
        <taxon>Bryopsida</taxon>
        <taxon>Dicranidae</taxon>
        <taxon>Pseudoditrichales</taxon>
        <taxon>Ditrichaceae</taxon>
        <taxon>Ceratodon</taxon>
    </lineage>
</organism>
<feature type="chain" id="PRO_5035760909" evidence="1">
    <location>
        <begin position="20"/>
        <end position="53"/>
    </location>
</feature>
<dbReference type="AlphaFoldDB" id="A0A8T0H3R0"/>
<keyword evidence="1" id="KW-0732">Signal</keyword>
<reference evidence="2" key="1">
    <citation type="submission" date="2020-06" db="EMBL/GenBank/DDBJ databases">
        <title>WGS assembly of Ceratodon purpureus strain R40.</title>
        <authorList>
            <person name="Carey S.B."/>
            <person name="Jenkins J."/>
            <person name="Shu S."/>
            <person name="Lovell J.T."/>
            <person name="Sreedasyam A."/>
            <person name="Maumus F."/>
            <person name="Tiley G.P."/>
            <person name="Fernandez-Pozo N."/>
            <person name="Barry K."/>
            <person name="Chen C."/>
            <person name="Wang M."/>
            <person name="Lipzen A."/>
            <person name="Daum C."/>
            <person name="Saski C.A."/>
            <person name="Payton A.C."/>
            <person name="Mcbreen J.C."/>
            <person name="Conrad R.E."/>
            <person name="Kollar L.M."/>
            <person name="Olsson S."/>
            <person name="Huttunen S."/>
            <person name="Landis J.B."/>
            <person name="Wickett N.J."/>
            <person name="Johnson M.G."/>
            <person name="Rensing S.A."/>
            <person name="Grimwood J."/>
            <person name="Schmutz J."/>
            <person name="Mcdaniel S.F."/>
        </authorList>
    </citation>
    <scope>NUCLEOTIDE SEQUENCE</scope>
    <source>
        <strain evidence="2">R40</strain>
    </source>
</reference>
<comment type="caution">
    <text evidence="2">The sequence shown here is derived from an EMBL/GenBank/DDBJ whole genome shotgun (WGS) entry which is preliminary data.</text>
</comment>
<feature type="signal peptide" evidence="1">
    <location>
        <begin position="1"/>
        <end position="19"/>
    </location>
</feature>
<sequence>MLTIGASLVLLPLWIIIQGVVPKKDILTSSIQILTTSVHNRQMVKPGGRRRIE</sequence>
<evidence type="ECO:0000313" key="2">
    <source>
        <dbReference type="EMBL" id="KAG0565950.1"/>
    </source>
</evidence>
<evidence type="ECO:0000313" key="3">
    <source>
        <dbReference type="Proteomes" id="UP000822688"/>
    </source>
</evidence>
<proteinExistence type="predicted"/>
<keyword evidence="3" id="KW-1185">Reference proteome</keyword>
<accession>A0A8T0H3R0</accession>
<name>A0A8T0H3R0_CERPU</name>
<evidence type="ECO:0000256" key="1">
    <source>
        <dbReference type="SAM" id="SignalP"/>
    </source>
</evidence>
<protein>
    <submittedName>
        <fullName evidence="2">Uncharacterized protein</fullName>
    </submittedName>
</protein>
<dbReference type="EMBL" id="CM026428">
    <property type="protein sequence ID" value="KAG0565950.1"/>
    <property type="molecule type" value="Genomic_DNA"/>
</dbReference>
<dbReference type="Proteomes" id="UP000822688">
    <property type="component" value="Chromosome 7"/>
</dbReference>
<gene>
    <name evidence="2" type="ORF">KC19_7G026200</name>
</gene>